<evidence type="ECO:0000256" key="2">
    <source>
        <dbReference type="SAM" id="SignalP"/>
    </source>
</evidence>
<protein>
    <submittedName>
        <fullName evidence="3">TolC family protein</fullName>
    </submittedName>
</protein>
<feature type="chain" id="PRO_5045147653" evidence="2">
    <location>
        <begin position="30"/>
        <end position="428"/>
    </location>
</feature>
<keyword evidence="4" id="KW-1185">Reference proteome</keyword>
<dbReference type="InterPro" id="IPR010131">
    <property type="entry name" value="MdtP/NodT-like"/>
</dbReference>
<accession>A0ABX6TQ17</accession>
<feature type="signal peptide" evidence="2">
    <location>
        <begin position="1"/>
        <end position="29"/>
    </location>
</feature>
<name>A0ABX6TQ17_9SPHI</name>
<organism evidence="3 4">
    <name type="scientific">Pedobacter riviphilus</name>
    <dbReference type="NCBI Taxonomy" id="2766984"/>
    <lineage>
        <taxon>Bacteria</taxon>
        <taxon>Pseudomonadati</taxon>
        <taxon>Bacteroidota</taxon>
        <taxon>Sphingobacteriia</taxon>
        <taxon>Sphingobacteriales</taxon>
        <taxon>Sphingobacteriaceae</taxon>
        <taxon>Pedobacter</taxon>
    </lineage>
</organism>
<evidence type="ECO:0000313" key="4">
    <source>
        <dbReference type="Proteomes" id="UP000516439"/>
    </source>
</evidence>
<dbReference type="InterPro" id="IPR003423">
    <property type="entry name" value="OMP_efflux"/>
</dbReference>
<dbReference type="Pfam" id="PF02321">
    <property type="entry name" value="OEP"/>
    <property type="match status" value="2"/>
</dbReference>
<dbReference type="PANTHER" id="PTHR30203:SF23">
    <property type="entry name" value="OUTER MEMBRANE EFFLUX PROTEIN"/>
    <property type="match status" value="1"/>
</dbReference>
<reference evidence="3 4" key="1">
    <citation type="submission" date="2020-09" db="EMBL/GenBank/DDBJ databases">
        <title>Pedobacter sp. SW-16 isolated from soil near Yeocheon.</title>
        <authorList>
            <person name="Im H.S."/>
            <person name="Joung Y."/>
            <person name="Lee S.-S."/>
        </authorList>
    </citation>
    <scope>NUCLEOTIDE SEQUENCE [LARGE SCALE GENOMIC DNA]</scope>
    <source>
        <strain evidence="3 4">SW-16</strain>
    </source>
</reference>
<sequence length="428" mass="48874">MRILRFQKIYLSQFLAVCLICLSSFRLHAQNRDTISLSLPQIEAKFLSNNLKLIAQHYNIDRANAEMLTSKLFPNPVFAFGQGLYTKSRDTNVFSQQTYGISQLILTAGKRNKALQLAKVNSENARYEFFDLVRTLKFSLRSNFYNLYYLQQSINLYQQEITSLQKTLQAFQLLNQKGNISQKEVLRIQSLVYSIQSEQAGLITQTHALQAELSQLIGADGKLVVKPDLGGGIGNGIDISKMPFQTLLDSALLNRQDLKIAKSNINYNMANLKLQKAMAYPDITLSLNYDKKAGYGLQYVSGGISIPLPIFNRNQGNIRLAKVMLDQSKVLLQDQQNTVQNELTAGYEDAVKLEKVYQTFDPKFRNNYQQLINEVYKNYEKRNISLVEFLDLYTSFKANVIQMNNLQLQRITALEKINFLTASQFFNP</sequence>
<evidence type="ECO:0000256" key="1">
    <source>
        <dbReference type="ARBA" id="ARBA00007613"/>
    </source>
</evidence>
<dbReference type="RefSeq" id="WP_167294728.1">
    <property type="nucleotide sequence ID" value="NZ_CP061171.1"/>
</dbReference>
<dbReference type="EMBL" id="CP061171">
    <property type="protein sequence ID" value="QNR86799.1"/>
    <property type="molecule type" value="Genomic_DNA"/>
</dbReference>
<dbReference type="PANTHER" id="PTHR30203">
    <property type="entry name" value="OUTER MEMBRANE CATION EFFLUX PROTEIN"/>
    <property type="match status" value="1"/>
</dbReference>
<evidence type="ECO:0000313" key="3">
    <source>
        <dbReference type="EMBL" id="QNR86799.1"/>
    </source>
</evidence>
<dbReference type="Proteomes" id="UP000516439">
    <property type="component" value="Chromosome"/>
</dbReference>
<gene>
    <name evidence="3" type="ORF">H9N25_10625</name>
</gene>
<comment type="similarity">
    <text evidence="1">Belongs to the outer membrane factor (OMF) (TC 1.B.17) family.</text>
</comment>
<dbReference type="Gene3D" id="1.20.1600.10">
    <property type="entry name" value="Outer membrane efflux proteins (OEP)"/>
    <property type="match status" value="1"/>
</dbReference>
<proteinExistence type="inferred from homology"/>
<dbReference type="SUPFAM" id="SSF56954">
    <property type="entry name" value="Outer membrane efflux proteins (OEP)"/>
    <property type="match status" value="1"/>
</dbReference>
<keyword evidence="2" id="KW-0732">Signal</keyword>